<dbReference type="Proteomes" id="UP000265703">
    <property type="component" value="Unassembled WGS sequence"/>
</dbReference>
<gene>
    <name evidence="1" type="ORF">C1645_808920</name>
</gene>
<protein>
    <submittedName>
        <fullName evidence="1">Uncharacterized protein</fullName>
    </submittedName>
</protein>
<dbReference type="EMBL" id="QKYT01000516">
    <property type="protein sequence ID" value="RIA84123.1"/>
    <property type="molecule type" value="Genomic_DNA"/>
</dbReference>
<reference evidence="1 2" key="1">
    <citation type="submission" date="2018-06" db="EMBL/GenBank/DDBJ databases">
        <title>Comparative genomics reveals the genomic features of Rhizophagus irregularis, R. cerebriforme, R. diaphanum and Gigaspora rosea, and their symbiotic lifestyle signature.</title>
        <authorList>
            <person name="Morin E."/>
            <person name="San Clemente H."/>
            <person name="Chen E.C.H."/>
            <person name="De La Providencia I."/>
            <person name="Hainaut M."/>
            <person name="Kuo A."/>
            <person name="Kohler A."/>
            <person name="Murat C."/>
            <person name="Tang N."/>
            <person name="Roy S."/>
            <person name="Loubradou J."/>
            <person name="Henrissat B."/>
            <person name="Grigoriev I.V."/>
            <person name="Corradi N."/>
            <person name="Roux C."/>
            <person name="Martin F.M."/>
        </authorList>
    </citation>
    <scope>NUCLEOTIDE SEQUENCE [LARGE SCALE GENOMIC DNA]</scope>
    <source>
        <strain evidence="1 2">DAOM 227022</strain>
    </source>
</reference>
<name>A0A397SCW4_9GLOM</name>
<keyword evidence="2" id="KW-1185">Reference proteome</keyword>
<accession>A0A397SCW4</accession>
<organism evidence="1 2">
    <name type="scientific">Glomus cerebriforme</name>
    <dbReference type="NCBI Taxonomy" id="658196"/>
    <lineage>
        <taxon>Eukaryota</taxon>
        <taxon>Fungi</taxon>
        <taxon>Fungi incertae sedis</taxon>
        <taxon>Mucoromycota</taxon>
        <taxon>Glomeromycotina</taxon>
        <taxon>Glomeromycetes</taxon>
        <taxon>Glomerales</taxon>
        <taxon>Glomeraceae</taxon>
        <taxon>Glomus</taxon>
    </lineage>
</organism>
<evidence type="ECO:0000313" key="2">
    <source>
        <dbReference type="Proteomes" id="UP000265703"/>
    </source>
</evidence>
<dbReference type="AlphaFoldDB" id="A0A397SCW4"/>
<proteinExistence type="predicted"/>
<evidence type="ECO:0000313" key="1">
    <source>
        <dbReference type="EMBL" id="RIA84123.1"/>
    </source>
</evidence>
<sequence length="104" mass="10889">MDNNKMLLSLKAITVREVINASSDGQKLLEPPFVVTACGGDESVPIPSPLLTPYAIGVIIGDPTSDPINPIDIYGCAYTVIGIPGAEFDIADSVTDVPDAYPTI</sequence>
<comment type="caution">
    <text evidence="1">The sequence shown here is derived from an EMBL/GenBank/DDBJ whole genome shotgun (WGS) entry which is preliminary data.</text>
</comment>